<organism evidence="2 3">
    <name type="scientific">Flemingia macrophylla</name>
    <dbReference type="NCBI Taxonomy" id="520843"/>
    <lineage>
        <taxon>Eukaryota</taxon>
        <taxon>Viridiplantae</taxon>
        <taxon>Streptophyta</taxon>
        <taxon>Embryophyta</taxon>
        <taxon>Tracheophyta</taxon>
        <taxon>Spermatophyta</taxon>
        <taxon>Magnoliopsida</taxon>
        <taxon>eudicotyledons</taxon>
        <taxon>Gunneridae</taxon>
        <taxon>Pentapetalae</taxon>
        <taxon>rosids</taxon>
        <taxon>fabids</taxon>
        <taxon>Fabales</taxon>
        <taxon>Fabaceae</taxon>
        <taxon>Papilionoideae</taxon>
        <taxon>50 kb inversion clade</taxon>
        <taxon>NPAAA clade</taxon>
        <taxon>indigoferoid/millettioid clade</taxon>
        <taxon>Phaseoleae</taxon>
        <taxon>Flemingia</taxon>
    </lineage>
</organism>
<evidence type="ECO:0000313" key="2">
    <source>
        <dbReference type="EMBL" id="KAL2343952.1"/>
    </source>
</evidence>
<sequence length="95" mass="10433">MALHKTLVDSVYSKDSALSEVREALNAAFSKLEACENEKAHLSAESTSGGDVAEPRHEKLRRRRRIASKRKENNSTCGVLDVRATCVEGEEESGD</sequence>
<comment type="caution">
    <text evidence="2">The sequence shown here is derived from an EMBL/GenBank/DDBJ whole genome shotgun (WGS) entry which is preliminary data.</text>
</comment>
<evidence type="ECO:0000313" key="3">
    <source>
        <dbReference type="Proteomes" id="UP001603857"/>
    </source>
</evidence>
<reference evidence="2 3" key="1">
    <citation type="submission" date="2024-08" db="EMBL/GenBank/DDBJ databases">
        <title>Insights into the chromosomal genome structure of Flemingia macrophylla.</title>
        <authorList>
            <person name="Ding Y."/>
            <person name="Zhao Y."/>
            <person name="Bi W."/>
            <person name="Wu M."/>
            <person name="Zhao G."/>
            <person name="Gong Y."/>
            <person name="Li W."/>
            <person name="Zhang P."/>
        </authorList>
    </citation>
    <scope>NUCLEOTIDE SEQUENCE [LARGE SCALE GENOMIC DNA]</scope>
    <source>
        <strain evidence="2">DYQJB</strain>
        <tissue evidence="2">Leaf</tissue>
    </source>
</reference>
<proteinExistence type="predicted"/>
<name>A0ABD1N876_9FABA</name>
<dbReference type="Proteomes" id="UP001603857">
    <property type="component" value="Unassembled WGS sequence"/>
</dbReference>
<dbReference type="EMBL" id="JBGMDY010000002">
    <property type="protein sequence ID" value="KAL2343952.1"/>
    <property type="molecule type" value="Genomic_DNA"/>
</dbReference>
<protein>
    <submittedName>
        <fullName evidence="2">Uncharacterized protein</fullName>
    </submittedName>
</protein>
<gene>
    <name evidence="2" type="ORF">Fmac_005237</name>
</gene>
<keyword evidence="3" id="KW-1185">Reference proteome</keyword>
<feature type="region of interest" description="Disordered" evidence="1">
    <location>
        <begin position="40"/>
        <end position="74"/>
    </location>
</feature>
<accession>A0ABD1N876</accession>
<dbReference type="AlphaFoldDB" id="A0ABD1N876"/>
<feature type="compositionally biased region" description="Basic residues" evidence="1">
    <location>
        <begin position="58"/>
        <end position="68"/>
    </location>
</feature>
<evidence type="ECO:0000256" key="1">
    <source>
        <dbReference type="SAM" id="MobiDB-lite"/>
    </source>
</evidence>